<evidence type="ECO:0000256" key="2">
    <source>
        <dbReference type="SAM" id="Phobius"/>
    </source>
</evidence>
<feature type="compositionally biased region" description="Basic and acidic residues" evidence="1">
    <location>
        <begin position="1344"/>
        <end position="1353"/>
    </location>
</feature>
<feature type="transmembrane region" description="Helical" evidence="2">
    <location>
        <begin position="38"/>
        <end position="58"/>
    </location>
</feature>
<feature type="compositionally biased region" description="Basic and acidic residues" evidence="1">
    <location>
        <begin position="1818"/>
        <end position="1843"/>
    </location>
</feature>
<feature type="compositionally biased region" description="Basic and acidic residues" evidence="1">
    <location>
        <begin position="1714"/>
        <end position="1728"/>
    </location>
</feature>
<feature type="transmembrane region" description="Helical" evidence="2">
    <location>
        <begin position="210"/>
        <end position="232"/>
    </location>
</feature>
<reference evidence="3" key="1">
    <citation type="submission" date="2014-11" db="EMBL/GenBank/DDBJ databases">
        <authorList>
            <person name="Otto D Thomas"/>
            <person name="Naeem Raeece"/>
        </authorList>
    </citation>
    <scope>NUCLEOTIDE SEQUENCE</scope>
</reference>
<accession>A0A0G4FIX3</accession>
<feature type="compositionally biased region" description="Low complexity" evidence="1">
    <location>
        <begin position="1506"/>
        <end position="1518"/>
    </location>
</feature>
<feature type="compositionally biased region" description="Basic and acidic residues" evidence="1">
    <location>
        <begin position="1890"/>
        <end position="1899"/>
    </location>
</feature>
<feature type="region of interest" description="Disordered" evidence="1">
    <location>
        <begin position="451"/>
        <end position="491"/>
    </location>
</feature>
<name>A0A0G4FIX3_9ALVE</name>
<feature type="compositionally biased region" description="Polar residues" evidence="1">
    <location>
        <begin position="1016"/>
        <end position="1026"/>
    </location>
</feature>
<feature type="compositionally biased region" description="Polar residues" evidence="1">
    <location>
        <begin position="1983"/>
        <end position="1995"/>
    </location>
</feature>
<feature type="compositionally biased region" description="Acidic residues" evidence="1">
    <location>
        <begin position="1704"/>
        <end position="1713"/>
    </location>
</feature>
<feature type="compositionally biased region" description="Basic and acidic residues" evidence="1">
    <location>
        <begin position="1043"/>
        <end position="1052"/>
    </location>
</feature>
<feature type="region of interest" description="Disordered" evidence="1">
    <location>
        <begin position="1190"/>
        <end position="1372"/>
    </location>
</feature>
<feature type="transmembrane region" description="Helical" evidence="2">
    <location>
        <begin position="769"/>
        <end position="795"/>
    </location>
</feature>
<feature type="transmembrane region" description="Helical" evidence="2">
    <location>
        <begin position="840"/>
        <end position="862"/>
    </location>
</feature>
<feature type="compositionally biased region" description="Basic and acidic residues" evidence="1">
    <location>
        <begin position="955"/>
        <end position="973"/>
    </location>
</feature>
<feature type="compositionally biased region" description="Polar residues" evidence="1">
    <location>
        <begin position="1135"/>
        <end position="1147"/>
    </location>
</feature>
<feature type="region of interest" description="Disordered" evidence="1">
    <location>
        <begin position="1600"/>
        <end position="1774"/>
    </location>
</feature>
<evidence type="ECO:0000256" key="1">
    <source>
        <dbReference type="SAM" id="MobiDB-lite"/>
    </source>
</evidence>
<feature type="compositionally biased region" description="Basic and acidic residues" evidence="1">
    <location>
        <begin position="1119"/>
        <end position="1134"/>
    </location>
</feature>
<feature type="compositionally biased region" description="Basic and acidic residues" evidence="1">
    <location>
        <begin position="2124"/>
        <end position="2144"/>
    </location>
</feature>
<keyword evidence="2" id="KW-1133">Transmembrane helix</keyword>
<protein>
    <recommendedName>
        <fullName evidence="4">Transmembrane protein</fullName>
    </recommendedName>
</protein>
<feature type="transmembrane region" description="Helical" evidence="2">
    <location>
        <begin position="115"/>
        <end position="135"/>
    </location>
</feature>
<feature type="compositionally biased region" description="Acidic residues" evidence="1">
    <location>
        <begin position="1529"/>
        <end position="1545"/>
    </location>
</feature>
<evidence type="ECO:0008006" key="4">
    <source>
        <dbReference type="Google" id="ProtNLM"/>
    </source>
</evidence>
<sequence length="2506" mass="272199">MEQFRSLTDCFLAKSPWILFSCGVLAFGNLQVPGRENFLRIPHVFLFLLGLFLSLWRFPPLLRACVKHTGRWVVIHFICDLLLIVFSLLELRLLLSNNTEEASATQGWNGNVATAVLAGVLTFAIGISCGIPMGVHLLREAEKERCGFLRGEVHKRGDSRGRLLLLSLGFLLAWVLLAVVAFCSQSSGFWGSVEGSNRGGLASNLGLLSLPAFALAVAVDLVVLSSVFFVCVSVRVVQWFYSFGPAPGSSSIVRAPKLQDEERVKEGKNAEGQDCASEKLRERSASGLPSAMADSPSSVGPEGEWITESREGRQINGRSGTGREEEEGGSGICTEPVKHREEQKCNQLSLLEGVLGTFLLLSPQKTLAECPAPLALSERLKAGTATALSGSSLPNAESEAEAKAEQRRHIPPFFRLLAKMSAADLSLKIISVVFLQVSLVNYTFFPPDPFPLHPPSDQHPQIDSTPSEETPSFNPTQTNQTDARPLSFEENPPPHHHHLIQMLLSIFLRNALPALLPAIQLFAVALMLPTTPPPSSRFVGSPVAVPISPPQCADQGGRSARGVLRKGPRQQSHSGAATSRNVGVTQEKRVRPAERHGGEKRAYRYGNRQAPFLFVGQAIRSALGWEVLQALCWFVVAWVFGGVGDTPLGKGKDGDDNLGMSSSGDLSRHNERSRVVGLFPLLTMATVGILCVCGVAAGAATRVMSLLGTSESTVSSLIREGAGEEEEEAQEGKDEIELSGSSHPGRDSHSNWITEKYLSVQREEGEERILPPCLILITASGILTASLIPFVLLTLHSRLEHPSSSFSNGTAAENRSILSFSGNNQNSFTAFSPRLVLSHLFCLFLLLSVLLSVLSLCALLFLRLCHSKISLLESAIDANEKIDEKSKLKTEEGRGSSDQGIIQGGIGQVTLHMGVCAEERETKTEMGVVQIQDQGKCMEEGLIGVAQSEEEGGEGGERKTVSERNETSKKVELVDEFPNSLPKKEGILHSNPHSLTENGGHFFSPEKETEIIKSPNNLSSSQNERLPSSVPHLLSQGTNDSRLPSHDPDRNTKRGPPRHLRDAVAATRRRHSARAGGAFPFPSLASPPPPAQPPSDLPTSPTWLGGPLDQTDAHSLSQKVKEKAKKPSVEEDQPKTVSQTKSSSLLDKQTPEKVYHVSLRSGLTPPNSIPSLSLRSRVLIPTRELSSLPKRCSSEANLSQWQTHRQAERDFRWPSDLPPLPDYTGHSSSSHKEKEKGRKREDSKEECSHMDQRQKTQILVAGSFGKSVPDNQSGGDRTFTEGSVGLLPTQKHPPQPLEKSRLRDSRKDAEGDHLSSVPPPSHGETLFAPKQRPPGSPPFSSKSPSEKSDKVQEGGRQPVSSGAQSSRSMDSNGLETVRHWIAPSDCVRELVPDQPSVCKLPLRHEIIEQNDRHLGPPRIHPVRMDQVQAVRHEDNRLLTHSSLASTFRSSDHWGSPQARESPSSFMGAGGLVRELEENPGGRVVSFAPLPPPCLEYEEEDEQPALSSYRSRSTSSHPSQKFRGNACLDGDGEGEGEGEGEEEVIEEGSVSRGNCGTIFRRRSSWREHFPISERTANSGPPPAPLCYADMLSLFPSRCPSVGGATEPEMQTEQQASGVPFSPAPLPIQSPGENDSATRAAVPPRPLLYPFSFSGPIRRSRLSPFPSPESERMSQTSDKVSVVSLQSRSSAEGRRWENGIPREGNCEDEGEDEEEERKADLPRTAAERAHNGGRLIHIGAHGRPPSFSLPLSPSSAVPSNPPPSYSDHSTLGKGTADPKADKVFLSLDALLVAGSDPHVPFPYASPSSDTLALRCNFTPEQERERKEGRLGTDGRGRPEETEGKGIFRRCCPPHFEVDANILQTVVQKLSVAKRESYKEAQMGRCHTEEDEEKRRSLETDDKTSMVTVSLSALSVENYAPSQKGKKDSAGVAVETTLDEVRPTGPEVARALLSASQAAASFDGRPLLFRCPPPNAAASSERRNVTTDSATWLSPSQTDSEKSSSCESRLSCRDLESQNEAREEDKADTGSQKNGLFGGAFSYAWLGGCCTGCCGQSASVVDSGGVEESCLTAEGERGRTPPDTDPLPSALRHWAEELERRVKSGEDAPWESDSRPLSTRPALSHRAVIEEKKERSDSAKKQGENKDRKSKKRRNSRNQRMRRRADPLSFVSIPILGKGLQALEVPLATPGDSALTTGQRDREARIPLSFQWRPSEAVGPNDLNPDLQMACSLPSSPALREGPDLTDHADADDPPGVTKSSGVSFEEGEKEGREGERGGPLCASLRTAPTQAIDNPFFGMKTPFLLSHEAEISPQRSPSRELDVQKTFSVHHERAMQDDLPPLSNSPNRRDMQLLTHRSAESIPWPADEVSKAAKDESENEGSRVHVDGSAIAECPSPPSPSNAVPLSCRSRESLPLTARLPRTAFRCSSSAGTRLQPFFETVPLSLRASEKFRTQTGGERCVAGVVGHSHLELGLLPHRGGETAGASLPSRSCLGDVCLCGRVEWDMV</sequence>
<dbReference type="VEuPathDB" id="CryptoDB:Cvel_17283"/>
<feature type="compositionally biased region" description="Polar residues" evidence="1">
    <location>
        <begin position="1358"/>
        <end position="1372"/>
    </location>
</feature>
<feature type="compositionally biased region" description="Polar residues" evidence="1">
    <location>
        <begin position="458"/>
        <end position="482"/>
    </location>
</feature>
<feature type="compositionally biased region" description="Basic and acidic residues" evidence="1">
    <location>
        <begin position="1298"/>
        <end position="1313"/>
    </location>
</feature>
<feature type="transmembrane region" description="Helical" evidence="2">
    <location>
        <begin position="163"/>
        <end position="190"/>
    </location>
</feature>
<feature type="compositionally biased region" description="Basic and acidic residues" evidence="1">
    <location>
        <begin position="1230"/>
        <end position="1254"/>
    </location>
</feature>
<feature type="region of interest" description="Disordered" evidence="1">
    <location>
        <begin position="719"/>
        <end position="750"/>
    </location>
</feature>
<feature type="transmembrane region" description="Helical" evidence="2">
    <location>
        <begin position="675"/>
        <end position="700"/>
    </location>
</feature>
<feature type="region of interest" description="Disordered" evidence="1">
    <location>
        <begin position="1817"/>
        <end position="1844"/>
    </location>
</feature>
<feature type="region of interest" description="Disordered" evidence="1">
    <location>
        <begin position="2232"/>
        <end position="2280"/>
    </location>
</feature>
<feature type="compositionally biased region" description="Basic and acidic residues" evidence="1">
    <location>
        <begin position="261"/>
        <end position="284"/>
    </location>
</feature>
<keyword evidence="2" id="KW-0472">Membrane</keyword>
<proteinExistence type="predicted"/>
<feature type="compositionally biased region" description="Basic residues" evidence="1">
    <location>
        <begin position="2145"/>
        <end position="2160"/>
    </location>
</feature>
<feature type="compositionally biased region" description="Basic and acidic residues" evidence="1">
    <location>
        <begin position="2238"/>
        <end position="2248"/>
    </location>
</feature>
<feature type="region of interest" description="Disordered" evidence="1">
    <location>
        <begin position="1878"/>
        <end position="1899"/>
    </location>
</feature>
<feature type="region of interest" description="Disordered" evidence="1">
    <location>
        <begin position="1970"/>
        <end position="2030"/>
    </location>
</feature>
<feature type="region of interest" description="Disordered" evidence="1">
    <location>
        <begin position="947"/>
        <end position="1002"/>
    </location>
</feature>
<feature type="transmembrane region" description="Helical" evidence="2">
    <location>
        <begin position="70"/>
        <end position="95"/>
    </location>
</feature>
<dbReference type="EMBL" id="CDMZ01000409">
    <property type="protein sequence ID" value="CEM13712.1"/>
    <property type="molecule type" value="Genomic_DNA"/>
</dbReference>
<feature type="compositionally biased region" description="Basic and acidic residues" evidence="1">
    <location>
        <begin position="1996"/>
        <end position="2025"/>
    </location>
</feature>
<evidence type="ECO:0000313" key="3">
    <source>
        <dbReference type="EMBL" id="CEM13712.1"/>
    </source>
</evidence>
<feature type="compositionally biased region" description="Pro residues" evidence="1">
    <location>
        <begin position="1085"/>
        <end position="1096"/>
    </location>
</feature>
<feature type="region of interest" description="Disordered" evidence="1">
    <location>
        <begin position="261"/>
        <end position="336"/>
    </location>
</feature>
<feature type="compositionally biased region" description="Polar residues" evidence="1">
    <location>
        <begin position="1194"/>
        <end position="1204"/>
    </location>
</feature>
<feature type="region of interest" description="Disordered" evidence="1">
    <location>
        <begin position="549"/>
        <end position="599"/>
    </location>
</feature>
<gene>
    <name evidence="3" type="ORF">Cvel_17283</name>
</gene>
<feature type="compositionally biased region" description="Low complexity" evidence="1">
    <location>
        <begin position="1742"/>
        <end position="1756"/>
    </location>
</feature>
<organism evidence="3">
    <name type="scientific">Chromera velia CCMP2878</name>
    <dbReference type="NCBI Taxonomy" id="1169474"/>
    <lineage>
        <taxon>Eukaryota</taxon>
        <taxon>Sar</taxon>
        <taxon>Alveolata</taxon>
        <taxon>Colpodellida</taxon>
        <taxon>Chromeraceae</taxon>
        <taxon>Chromera</taxon>
    </lineage>
</organism>
<keyword evidence="2" id="KW-0812">Transmembrane</keyword>
<feature type="region of interest" description="Disordered" evidence="1">
    <location>
        <begin position="1493"/>
        <end position="1548"/>
    </location>
</feature>
<feature type="region of interest" description="Disordered" evidence="1">
    <location>
        <begin position="2096"/>
        <end position="2163"/>
    </location>
</feature>
<feature type="compositionally biased region" description="Basic and acidic residues" evidence="1">
    <location>
        <begin position="586"/>
        <end position="599"/>
    </location>
</feature>
<feature type="transmembrane region" description="Helical" evidence="2">
    <location>
        <begin position="506"/>
        <end position="528"/>
    </location>
</feature>
<feature type="compositionally biased region" description="Polar residues" evidence="1">
    <location>
        <begin position="569"/>
        <end position="584"/>
    </location>
</feature>
<feature type="transmembrane region" description="Helical" evidence="2">
    <location>
        <begin position="12"/>
        <end position="32"/>
    </location>
</feature>
<feature type="region of interest" description="Disordered" evidence="1">
    <location>
        <begin position="1016"/>
        <end position="1153"/>
    </location>
</feature>
<feature type="compositionally biased region" description="Polar residues" evidence="1">
    <location>
        <begin position="1671"/>
        <end position="1688"/>
    </location>
</feature>